<feature type="domain" description="Beta-ketoacyl-[acyl-carrier-protein] synthase III C-terminal" evidence="3">
    <location>
        <begin position="242"/>
        <end position="329"/>
    </location>
</feature>
<accession>A0A3P2A3G2</accession>
<evidence type="ECO:0000259" key="3">
    <source>
        <dbReference type="Pfam" id="PF08541"/>
    </source>
</evidence>
<keyword evidence="6" id="KW-1185">Reference proteome</keyword>
<keyword evidence="2" id="KW-0012">Acyltransferase</keyword>
<comment type="caution">
    <text evidence="5">The sequence shown here is derived from an EMBL/GenBank/DDBJ whole genome shotgun (WGS) entry which is preliminary data.</text>
</comment>
<dbReference type="InterPro" id="IPR013751">
    <property type="entry name" value="ACP_syn_III_N"/>
</dbReference>
<protein>
    <submittedName>
        <fullName evidence="5">Ketoacyl-ACP synthase III</fullName>
    </submittedName>
</protein>
<evidence type="ECO:0000313" key="6">
    <source>
        <dbReference type="Proteomes" id="UP000269923"/>
    </source>
</evidence>
<organism evidence="5 6">
    <name type="scientific">Conchiformibius steedae</name>
    <dbReference type="NCBI Taxonomy" id="153493"/>
    <lineage>
        <taxon>Bacteria</taxon>
        <taxon>Pseudomonadati</taxon>
        <taxon>Pseudomonadota</taxon>
        <taxon>Betaproteobacteria</taxon>
        <taxon>Neisseriales</taxon>
        <taxon>Neisseriaceae</taxon>
        <taxon>Conchiformibius</taxon>
    </lineage>
</organism>
<evidence type="ECO:0000256" key="2">
    <source>
        <dbReference type="ARBA" id="ARBA00023315"/>
    </source>
</evidence>
<keyword evidence="1" id="KW-0808">Transferase</keyword>
<dbReference type="Gene3D" id="3.40.47.10">
    <property type="match status" value="1"/>
</dbReference>
<dbReference type="Proteomes" id="UP000269923">
    <property type="component" value="Unassembled WGS sequence"/>
</dbReference>
<dbReference type="CDD" id="cd00830">
    <property type="entry name" value="KAS_III"/>
    <property type="match status" value="1"/>
</dbReference>
<sequence>MGLGTDVKTCDRVKSSQLDERLGLPQGTVEAQSGVQERWVLKSGISQSAFAAYALKACTQNATVALDTVDLLMATAAVPQQAIPNTASLIAHELGLSGMATLDINASCLGFIVSLYQAMALLQTGAYQRIALVASDRASAGLNWQHLHASAILGDGAVGVIIQRPDGSLSQKSGAGVRFSCLAFASETYPEGSALCEVRAGGTRVNPQMGMCDSDFFFDMDGKGIFKLAMQHTERFTDTLLRLAGLDYRDIDCVIMHQASHLGMKHAISRLKFRPETIVNIYAHHGNQVSASIPTALYHAYQQGILKPNTKLALLGTAAGFSIGGMILEVVP</sequence>
<dbReference type="Pfam" id="PF08541">
    <property type="entry name" value="ACP_syn_III_C"/>
    <property type="match status" value="1"/>
</dbReference>
<dbReference type="AlphaFoldDB" id="A0A3P2A3G2"/>
<dbReference type="Pfam" id="PF08545">
    <property type="entry name" value="ACP_syn_III"/>
    <property type="match status" value="1"/>
</dbReference>
<dbReference type="InterPro" id="IPR013747">
    <property type="entry name" value="ACP_syn_III_C"/>
</dbReference>
<gene>
    <name evidence="5" type="ORF">EII21_07145</name>
</gene>
<dbReference type="PANTHER" id="PTHR34069">
    <property type="entry name" value="3-OXOACYL-[ACYL-CARRIER-PROTEIN] SYNTHASE 3"/>
    <property type="match status" value="1"/>
</dbReference>
<feature type="domain" description="Beta-ketoacyl-[acyl-carrier-protein] synthase III N-terminal" evidence="4">
    <location>
        <begin position="102"/>
        <end position="165"/>
    </location>
</feature>
<dbReference type="OrthoDB" id="9815506at2"/>
<dbReference type="InterPro" id="IPR016039">
    <property type="entry name" value="Thiolase-like"/>
</dbReference>
<evidence type="ECO:0000256" key="1">
    <source>
        <dbReference type="ARBA" id="ARBA00022679"/>
    </source>
</evidence>
<dbReference type="GO" id="GO:0004315">
    <property type="term" value="F:3-oxoacyl-[acyl-carrier-protein] synthase activity"/>
    <property type="evidence" value="ECO:0007669"/>
    <property type="project" value="InterPro"/>
</dbReference>
<evidence type="ECO:0000259" key="4">
    <source>
        <dbReference type="Pfam" id="PF08545"/>
    </source>
</evidence>
<dbReference type="GO" id="GO:0006633">
    <property type="term" value="P:fatty acid biosynthetic process"/>
    <property type="evidence" value="ECO:0007669"/>
    <property type="project" value="InterPro"/>
</dbReference>
<dbReference type="SUPFAM" id="SSF53901">
    <property type="entry name" value="Thiolase-like"/>
    <property type="match status" value="1"/>
</dbReference>
<proteinExistence type="predicted"/>
<dbReference type="GO" id="GO:0044550">
    <property type="term" value="P:secondary metabolite biosynthetic process"/>
    <property type="evidence" value="ECO:0007669"/>
    <property type="project" value="TreeGrafter"/>
</dbReference>
<dbReference type="PANTHER" id="PTHR34069:SF2">
    <property type="entry name" value="BETA-KETOACYL-[ACYL-CARRIER-PROTEIN] SYNTHASE III"/>
    <property type="match status" value="1"/>
</dbReference>
<reference evidence="5 6" key="1">
    <citation type="submission" date="2018-11" db="EMBL/GenBank/DDBJ databases">
        <title>Genomes From Bacteria Associated with the Canine Oral Cavity: a Test Case for Automated Genome-Based Taxonomic Assignment.</title>
        <authorList>
            <person name="Coil D.A."/>
            <person name="Jospin G."/>
            <person name="Darling A.E."/>
            <person name="Wallis C."/>
            <person name="Davis I.J."/>
            <person name="Harris S."/>
            <person name="Eisen J.A."/>
            <person name="Holcombe L.J."/>
            <person name="O'Flynn C."/>
        </authorList>
    </citation>
    <scope>NUCLEOTIDE SEQUENCE [LARGE SCALE GENOMIC DNA]</scope>
    <source>
        <strain evidence="5 6">COT-280</strain>
    </source>
</reference>
<evidence type="ECO:0000313" key="5">
    <source>
        <dbReference type="EMBL" id="RRD89991.1"/>
    </source>
</evidence>
<name>A0A3P2A3G2_9NEIS</name>
<dbReference type="EMBL" id="RQYC01000009">
    <property type="protein sequence ID" value="RRD89991.1"/>
    <property type="molecule type" value="Genomic_DNA"/>
</dbReference>